<dbReference type="InterPro" id="IPR009051">
    <property type="entry name" value="Helical_ferredxn"/>
</dbReference>
<dbReference type="InterPro" id="IPR017900">
    <property type="entry name" value="4Fe4S_Fe_S_CS"/>
</dbReference>
<dbReference type="PRINTS" id="PR00419">
    <property type="entry name" value="ADXRDTASE"/>
</dbReference>
<dbReference type="InterPro" id="IPR023753">
    <property type="entry name" value="FAD/NAD-binding_dom"/>
</dbReference>
<dbReference type="PROSITE" id="PS00198">
    <property type="entry name" value="4FE4S_FER_1"/>
    <property type="match status" value="1"/>
</dbReference>
<reference evidence="2" key="1">
    <citation type="journal article" date="2014" name="Front. Microbiol.">
        <title>High frequency of phylogenetically diverse reductive dehalogenase-homologous genes in deep subseafloor sedimentary metagenomes.</title>
        <authorList>
            <person name="Kawai M."/>
            <person name="Futagami T."/>
            <person name="Toyoda A."/>
            <person name="Takaki Y."/>
            <person name="Nishi S."/>
            <person name="Hori S."/>
            <person name="Arai W."/>
            <person name="Tsubouchi T."/>
            <person name="Morono Y."/>
            <person name="Uchiyama I."/>
            <person name="Ito T."/>
            <person name="Fujiyama A."/>
            <person name="Inagaki F."/>
            <person name="Takami H."/>
        </authorList>
    </citation>
    <scope>NUCLEOTIDE SEQUENCE</scope>
    <source>
        <strain evidence="2">Expedition CK06-06</strain>
    </source>
</reference>
<feature type="non-terminal residue" evidence="2">
    <location>
        <position position="477"/>
    </location>
</feature>
<gene>
    <name evidence="2" type="ORF">S03H2_01618</name>
</gene>
<dbReference type="Pfam" id="PF07992">
    <property type="entry name" value="Pyr_redox_2"/>
    <property type="match status" value="1"/>
</dbReference>
<evidence type="ECO:0000313" key="2">
    <source>
        <dbReference type="EMBL" id="GAH21251.1"/>
    </source>
</evidence>
<dbReference type="Gene3D" id="3.50.50.60">
    <property type="entry name" value="FAD/NAD(P)-binding domain"/>
    <property type="match status" value="1"/>
</dbReference>
<dbReference type="Gene3D" id="3.40.50.720">
    <property type="entry name" value="NAD(P)-binding Rossmann-like Domain"/>
    <property type="match status" value="2"/>
</dbReference>
<dbReference type="Pfam" id="PF12831">
    <property type="entry name" value="FAD_oxidored"/>
    <property type="match status" value="1"/>
</dbReference>
<dbReference type="GO" id="GO:0051536">
    <property type="term" value="F:iron-sulfur cluster binding"/>
    <property type="evidence" value="ECO:0007669"/>
    <property type="project" value="InterPro"/>
</dbReference>
<dbReference type="PANTHER" id="PTHR42783:SF3">
    <property type="entry name" value="GLUTAMATE SYNTHASE [NADPH] SMALL CHAIN-RELATED"/>
    <property type="match status" value="1"/>
</dbReference>
<organism evidence="2">
    <name type="scientific">marine sediment metagenome</name>
    <dbReference type="NCBI Taxonomy" id="412755"/>
    <lineage>
        <taxon>unclassified sequences</taxon>
        <taxon>metagenomes</taxon>
        <taxon>ecological metagenomes</taxon>
    </lineage>
</organism>
<evidence type="ECO:0000259" key="1">
    <source>
        <dbReference type="PROSITE" id="PS51379"/>
    </source>
</evidence>
<sequence length="477" mass="51930">MNGQNGHKSVLVIGGGIAGIQASLDLANMGFKVYLVEKSPSIGGRMAQLDKTFPTNDCAMCILAPRMIEANSHSNIDLYTYSEVEDVSGEVGDFKVKIKRNSPFVDWSKCTGCGLCEEGCPVILPKEFDQGLGKRKAIFIPFPQAVPKKYTIDKREERPCKAACMDACPAHTNVLGYIKLIAEGEFQEAYKLIRDTNPLPASVGRVCYAPCEEACNRGQLDEPMAIRDLKRFAADQVDIEELEVPTITKTDKKVAIVGSGPAGLAAANDLALKGHDVTIFEALPKPGGMLRVGIPEYRLPKEILRKEIGYIQKLGVEIRTGVQVGKDIALEEIRGNYDALFIAAGAHGGMRLRVEGEELPGVIEGIRFLRAVNLGEKVEVGKKTAVIGGGNTAVDCARTAKRLGAEEVKIVYRRSRSEMPASAEETAAVEEEGIPIEFLTTPTRFFPENRKLARMECVKMKLGEPDASGRPRPIPIE</sequence>
<accession>X1DK26</accession>
<dbReference type="AlphaFoldDB" id="X1DK26"/>
<dbReference type="SUPFAM" id="SSF51971">
    <property type="entry name" value="Nucleotide-binding domain"/>
    <property type="match status" value="2"/>
</dbReference>
<dbReference type="InterPro" id="IPR036188">
    <property type="entry name" value="FAD/NAD-bd_sf"/>
</dbReference>
<comment type="caution">
    <text evidence="2">The sequence shown here is derived from an EMBL/GenBank/DDBJ whole genome shotgun (WGS) entry which is preliminary data.</text>
</comment>
<dbReference type="PROSITE" id="PS51379">
    <property type="entry name" value="4FE4S_FER_2"/>
    <property type="match status" value="1"/>
</dbReference>
<protein>
    <recommendedName>
        <fullName evidence="1">4Fe-4S ferredoxin-type domain-containing protein</fullName>
    </recommendedName>
</protein>
<dbReference type="InterPro" id="IPR017896">
    <property type="entry name" value="4Fe4S_Fe-S-bd"/>
</dbReference>
<dbReference type="EMBL" id="BARU01000487">
    <property type="protein sequence ID" value="GAH21251.1"/>
    <property type="molecule type" value="Genomic_DNA"/>
</dbReference>
<feature type="domain" description="4Fe-4S ferredoxin-type" evidence="1">
    <location>
        <begin position="101"/>
        <end position="131"/>
    </location>
</feature>
<dbReference type="InterPro" id="IPR028261">
    <property type="entry name" value="DPD_II"/>
</dbReference>
<name>X1DK26_9ZZZZ</name>
<dbReference type="GO" id="GO:0016491">
    <property type="term" value="F:oxidoreductase activity"/>
    <property type="evidence" value="ECO:0007669"/>
    <property type="project" value="InterPro"/>
</dbReference>
<proteinExistence type="predicted"/>
<dbReference type="Gene3D" id="1.10.1060.10">
    <property type="entry name" value="Alpha-helical ferredoxin"/>
    <property type="match status" value="1"/>
</dbReference>
<dbReference type="Pfam" id="PF00037">
    <property type="entry name" value="Fer4"/>
    <property type="match status" value="1"/>
</dbReference>
<dbReference type="PANTHER" id="PTHR42783">
    <property type="entry name" value="GLUTAMATE SYNTHASE [NADPH] SMALL CHAIN"/>
    <property type="match status" value="1"/>
</dbReference>
<dbReference type="SUPFAM" id="SSF46548">
    <property type="entry name" value="alpha-helical ferredoxin"/>
    <property type="match status" value="1"/>
</dbReference>
<dbReference type="Pfam" id="PF14691">
    <property type="entry name" value="Fer4_20"/>
    <property type="match status" value="1"/>
</dbReference>